<dbReference type="InterPro" id="IPR007235">
    <property type="entry name" value="Glyco_trans_28_C"/>
</dbReference>
<comment type="caution">
    <text evidence="2">The sequence shown here is derived from an EMBL/GenBank/DDBJ whole genome shotgun (WGS) entry which is preliminary data.</text>
</comment>
<dbReference type="RefSeq" id="WP_191807153.1">
    <property type="nucleotide sequence ID" value="NZ_JACSQD010000002.1"/>
</dbReference>
<keyword evidence="2" id="KW-0808">Transferase</keyword>
<dbReference type="Gene3D" id="3.40.50.2000">
    <property type="entry name" value="Glycogen Phosphorylase B"/>
    <property type="match status" value="1"/>
</dbReference>
<protein>
    <submittedName>
        <fullName evidence="2">Glycosyl transferase</fullName>
    </submittedName>
</protein>
<gene>
    <name evidence="2" type="ORF">H9639_05665</name>
</gene>
<dbReference type="GO" id="GO:0016740">
    <property type="term" value="F:transferase activity"/>
    <property type="evidence" value="ECO:0007669"/>
    <property type="project" value="UniProtKB-KW"/>
</dbReference>
<sequence length="339" mass="35496">MIGYYIHHHGRGHLRRALAIAAELPTGSVTGLSSLACPPEWHGPWIQLERDDASSQPQSVDANGFLHWVPRDDAGLRGRMARLSAWIRDAAPALLVADVSVEVAVLARLHGVPVVSVALPGVRTDPAHTLGFGISDAVIAAWPAAAPDMLRTADAGLAGKLHPVGAISGVPVQSGRLPRRIEQVLVLGGAGGGGMSDDDIQDARRQTPGVDWVAVGTTPENRTGDPLPHLRAASFVVTHAGQGAVADAAAAGIPALIVPQERPHQEQFTTARALAKLQDLPVIVSPTFARTDWREVLETAGGLDGRQWHAWNDGRGAARAARILTAVADRAGAPAEVDA</sequence>
<dbReference type="SUPFAM" id="SSF53756">
    <property type="entry name" value="UDP-Glycosyltransferase/glycogen phosphorylase"/>
    <property type="match status" value="1"/>
</dbReference>
<evidence type="ECO:0000313" key="2">
    <source>
        <dbReference type="EMBL" id="MBD7994782.1"/>
    </source>
</evidence>
<evidence type="ECO:0000313" key="3">
    <source>
        <dbReference type="Proteomes" id="UP000609874"/>
    </source>
</evidence>
<keyword evidence="3" id="KW-1185">Reference proteome</keyword>
<dbReference type="PANTHER" id="PTHR21015">
    <property type="entry name" value="UDP-N-ACETYLGLUCOSAMINE--N-ACETYLMURAMYL-(PENTAPEPTIDE) PYROPHOSPHORYL-UNDECAPRENOL N-ACETYLGLUCOSAMINE TRANSFERASE 1"/>
    <property type="match status" value="1"/>
</dbReference>
<dbReference type="Proteomes" id="UP000609874">
    <property type="component" value="Unassembled WGS sequence"/>
</dbReference>
<accession>A0ABR8UQD1</accession>
<dbReference type="Pfam" id="PF04101">
    <property type="entry name" value="Glyco_tran_28_C"/>
    <property type="match status" value="1"/>
</dbReference>
<organism evidence="2 3">
    <name type="scientific">Arthrobacter gallicola</name>
    <dbReference type="NCBI Taxonomy" id="2762225"/>
    <lineage>
        <taxon>Bacteria</taxon>
        <taxon>Bacillati</taxon>
        <taxon>Actinomycetota</taxon>
        <taxon>Actinomycetes</taxon>
        <taxon>Micrococcales</taxon>
        <taxon>Micrococcaceae</taxon>
        <taxon>Arthrobacter</taxon>
    </lineage>
</organism>
<name>A0ABR8UQD1_9MICC</name>
<dbReference type="PANTHER" id="PTHR21015:SF22">
    <property type="entry name" value="GLYCOSYLTRANSFERASE"/>
    <property type="match status" value="1"/>
</dbReference>
<reference evidence="2 3" key="1">
    <citation type="submission" date="2020-08" db="EMBL/GenBank/DDBJ databases">
        <title>A Genomic Blueprint of the Chicken Gut Microbiome.</title>
        <authorList>
            <person name="Gilroy R."/>
            <person name="Ravi A."/>
            <person name="Getino M."/>
            <person name="Pursley I."/>
            <person name="Horton D.L."/>
            <person name="Alikhan N.-F."/>
            <person name="Baker D."/>
            <person name="Gharbi K."/>
            <person name="Hall N."/>
            <person name="Watson M."/>
            <person name="Adriaenssens E.M."/>
            <person name="Foster-Nyarko E."/>
            <person name="Jarju S."/>
            <person name="Secka A."/>
            <person name="Antonio M."/>
            <person name="Oren A."/>
            <person name="Chaudhuri R."/>
            <person name="La Ragione R.M."/>
            <person name="Hildebrand F."/>
            <person name="Pallen M.J."/>
        </authorList>
    </citation>
    <scope>NUCLEOTIDE SEQUENCE [LARGE SCALE GENOMIC DNA]</scope>
    <source>
        <strain evidence="2 3">Sa2CUA1</strain>
    </source>
</reference>
<dbReference type="EMBL" id="JACSQD010000002">
    <property type="protein sequence ID" value="MBD7994782.1"/>
    <property type="molecule type" value="Genomic_DNA"/>
</dbReference>
<feature type="domain" description="Glycosyl transferase family 28 C-terminal" evidence="1">
    <location>
        <begin position="230"/>
        <end position="276"/>
    </location>
</feature>
<evidence type="ECO:0000259" key="1">
    <source>
        <dbReference type="Pfam" id="PF04101"/>
    </source>
</evidence>
<proteinExistence type="predicted"/>